<dbReference type="Proteomes" id="UP000276133">
    <property type="component" value="Unassembled WGS sequence"/>
</dbReference>
<proteinExistence type="predicted"/>
<sequence length="120" mass="14302">MDEESNVKKLILDSKNEIQNAVNEKLDHICFLKNMDKSENYISRFDRFWRFAFENISIWNKVVEMCSTRTVEECESYNQQTSPKSPHNSKILSKTNYKIIEDAEIVVEFYNKQVFGIIFF</sequence>
<evidence type="ECO:0000313" key="1">
    <source>
        <dbReference type="EMBL" id="RNA37877.1"/>
    </source>
</evidence>
<dbReference type="EMBL" id="REGN01000965">
    <property type="protein sequence ID" value="RNA37877.1"/>
    <property type="molecule type" value="Genomic_DNA"/>
</dbReference>
<accession>A0A3M7SQJ0</accession>
<organism evidence="1 2">
    <name type="scientific">Brachionus plicatilis</name>
    <name type="common">Marine rotifer</name>
    <name type="synonym">Brachionus muelleri</name>
    <dbReference type="NCBI Taxonomy" id="10195"/>
    <lineage>
        <taxon>Eukaryota</taxon>
        <taxon>Metazoa</taxon>
        <taxon>Spiralia</taxon>
        <taxon>Gnathifera</taxon>
        <taxon>Rotifera</taxon>
        <taxon>Eurotatoria</taxon>
        <taxon>Monogononta</taxon>
        <taxon>Pseudotrocha</taxon>
        <taxon>Ploima</taxon>
        <taxon>Brachionidae</taxon>
        <taxon>Brachionus</taxon>
    </lineage>
</organism>
<protein>
    <submittedName>
        <fullName evidence="1">Uncharacterized protein</fullName>
    </submittedName>
</protein>
<dbReference type="AlphaFoldDB" id="A0A3M7SQJ0"/>
<reference evidence="1 2" key="1">
    <citation type="journal article" date="2018" name="Sci. Rep.">
        <title>Genomic signatures of local adaptation to the degree of environmental predictability in rotifers.</title>
        <authorList>
            <person name="Franch-Gras L."/>
            <person name="Hahn C."/>
            <person name="Garcia-Roger E.M."/>
            <person name="Carmona M.J."/>
            <person name="Serra M."/>
            <person name="Gomez A."/>
        </authorList>
    </citation>
    <scope>NUCLEOTIDE SEQUENCE [LARGE SCALE GENOMIC DNA]</scope>
    <source>
        <strain evidence="1">HYR1</strain>
    </source>
</reference>
<gene>
    <name evidence="1" type="ORF">BpHYR1_007215</name>
</gene>
<name>A0A3M7SQJ0_BRAPC</name>
<keyword evidence="2" id="KW-1185">Reference proteome</keyword>
<comment type="caution">
    <text evidence="1">The sequence shown here is derived from an EMBL/GenBank/DDBJ whole genome shotgun (WGS) entry which is preliminary data.</text>
</comment>
<evidence type="ECO:0000313" key="2">
    <source>
        <dbReference type="Proteomes" id="UP000276133"/>
    </source>
</evidence>